<comment type="caution">
    <text evidence="1">The sequence shown here is derived from an EMBL/GenBank/DDBJ whole genome shotgun (WGS) entry which is preliminary data.</text>
</comment>
<sequence length="91" mass="10451">MAITKREFKCHFPNRTLQNGKSNSNTKKGAYIMKNLDYWKLFEKTGSVSDYLNYACASEEKQLENRKTGGRTIEFGDRDRDGAVGHAGWRI</sequence>
<dbReference type="Proteomes" id="UP000054874">
    <property type="component" value="Unassembled WGS sequence"/>
</dbReference>
<evidence type="ECO:0000313" key="1">
    <source>
        <dbReference type="EMBL" id="KSV59381.1"/>
    </source>
</evidence>
<name>A0A0V8QFL5_9FIRM</name>
<dbReference type="AlphaFoldDB" id="A0A0V8QFL5"/>
<organism evidence="1 2">
    <name type="scientific">Acetivibrio ethanolgignens</name>
    <dbReference type="NCBI Taxonomy" id="290052"/>
    <lineage>
        <taxon>Bacteria</taxon>
        <taxon>Bacillati</taxon>
        <taxon>Bacillota</taxon>
        <taxon>Clostridia</taxon>
        <taxon>Eubacteriales</taxon>
        <taxon>Oscillospiraceae</taxon>
        <taxon>Acetivibrio</taxon>
    </lineage>
</organism>
<reference evidence="1 2" key="1">
    <citation type="submission" date="2015-11" db="EMBL/GenBank/DDBJ databases">
        <title>Butyribacter intestini gen. nov., sp. nov., a butyric acid-producing bacterium of the family Lachnospiraceae isolated from the human faeces.</title>
        <authorList>
            <person name="Zou Y."/>
            <person name="Xue W."/>
            <person name="Luo G."/>
            <person name="Lv M."/>
        </authorList>
    </citation>
    <scope>NUCLEOTIDE SEQUENCE [LARGE SCALE GENOMIC DNA]</scope>
    <source>
        <strain evidence="1 2">ACET-33324</strain>
    </source>
</reference>
<proteinExistence type="predicted"/>
<gene>
    <name evidence="1" type="ORF">ASU35_09060</name>
</gene>
<keyword evidence="2" id="KW-1185">Reference proteome</keyword>
<protein>
    <submittedName>
        <fullName evidence="1">Uncharacterized protein</fullName>
    </submittedName>
</protein>
<accession>A0A0V8QFL5</accession>
<evidence type="ECO:0000313" key="2">
    <source>
        <dbReference type="Proteomes" id="UP000054874"/>
    </source>
</evidence>
<dbReference type="STRING" id="290052.ASU35_09060"/>
<dbReference type="EMBL" id="LNAM01000146">
    <property type="protein sequence ID" value="KSV59381.1"/>
    <property type="molecule type" value="Genomic_DNA"/>
</dbReference>